<gene>
    <name evidence="3" type="ordered locus">KNP414_07408</name>
</gene>
<evidence type="ECO:0000256" key="1">
    <source>
        <dbReference type="SAM" id="MobiDB-lite"/>
    </source>
</evidence>
<organism evidence="3 4">
    <name type="scientific">Paenibacillus mucilaginosus (strain KNP414)</name>
    <dbReference type="NCBI Taxonomy" id="1036673"/>
    <lineage>
        <taxon>Bacteria</taxon>
        <taxon>Bacillati</taxon>
        <taxon>Bacillota</taxon>
        <taxon>Bacilli</taxon>
        <taxon>Bacillales</taxon>
        <taxon>Paenibacillaceae</taxon>
        <taxon>Paenibacillus</taxon>
    </lineage>
</organism>
<feature type="domain" description="LTD" evidence="2">
    <location>
        <begin position="227"/>
        <end position="334"/>
    </location>
</feature>
<protein>
    <recommendedName>
        <fullName evidence="2">LTD domain-containing protein</fullName>
    </recommendedName>
</protein>
<accession>F8FPU5</accession>
<dbReference type="HOGENOM" id="CLU_067370_0_0_9"/>
<dbReference type="SUPFAM" id="SSF74853">
    <property type="entry name" value="Lamin A/C globular tail domain"/>
    <property type="match status" value="1"/>
</dbReference>
<name>F8FPU5_PAEMK</name>
<feature type="region of interest" description="Disordered" evidence="1">
    <location>
        <begin position="208"/>
        <end position="238"/>
    </location>
</feature>
<dbReference type="Pfam" id="PF00932">
    <property type="entry name" value="LTD"/>
    <property type="match status" value="1"/>
</dbReference>
<reference evidence="4" key="1">
    <citation type="submission" date="2011-06" db="EMBL/GenBank/DDBJ databases">
        <title>Complete genome sequence of Paenibacillus mucilaginosus KNP414.</title>
        <authorList>
            <person name="Wang J."/>
            <person name="Hu S."/>
            <person name="Hu X."/>
            <person name="Zhang B."/>
            <person name="Dong D."/>
            <person name="Zhang S."/>
            <person name="Zhao K."/>
            <person name="Wu D."/>
        </authorList>
    </citation>
    <scope>NUCLEOTIDE SEQUENCE [LARGE SCALE GENOMIC DNA]</scope>
    <source>
        <strain evidence="4">KNP414</strain>
    </source>
</reference>
<dbReference type="PROSITE" id="PS51841">
    <property type="entry name" value="LTD"/>
    <property type="match status" value="1"/>
</dbReference>
<dbReference type="KEGG" id="pms:KNP414_07408"/>
<dbReference type="InterPro" id="IPR036415">
    <property type="entry name" value="Lamin_tail_dom_sf"/>
</dbReference>
<dbReference type="Pfam" id="PF10042">
    <property type="entry name" value="DUF2278"/>
    <property type="match status" value="1"/>
</dbReference>
<reference evidence="3 4" key="2">
    <citation type="journal article" date="2013" name="Genome Announc.">
        <title>Genome Sequence of Growth-Improving Paenibacillus mucilaginosus Strain KNP414.</title>
        <authorList>
            <person name="Lu J.J."/>
            <person name="Wang J.F."/>
            <person name="Hu X.F."/>
        </authorList>
    </citation>
    <scope>NUCLEOTIDE SEQUENCE [LARGE SCALE GENOMIC DNA]</scope>
    <source>
        <strain evidence="3 4">KNP414</strain>
    </source>
</reference>
<sequence>MPIQYGVLKCKAVDCRKGVPENAHYQVHAVAEGEDFRLAVNVRSQLSPSELLYYADEHFQHAVTEKLAELPYGFTKLEGRPGGAALDFIRSNLFDPKDMVPLPFEIPGQDNDLNEKCDFYIRRALAVEDAVLYVFGEEWGPEPDKPDKIFGFRPGRGVHNIHMNQGNHAKFQQDDGVYQDGALLIHFPSEGRWIGLFLAFQSQTWHTDDRTGHRIGEPVPAPDKPDRPGGKPSEPDGPLFIVGAVVRPEGAVGEGRESVTLLNASPQPVDLAGWSLANRNKQKHPLGGVLAPGQFLTVPLDRAPGGQEFLRNKGDIITLLDPDGLKVHGVSYTQGQVREGWTLLF</sequence>
<dbReference type="AlphaFoldDB" id="F8FPU5"/>
<evidence type="ECO:0000313" key="3">
    <source>
        <dbReference type="EMBL" id="AEI45912.1"/>
    </source>
</evidence>
<dbReference type="EMBL" id="CP002869">
    <property type="protein sequence ID" value="AEI45912.1"/>
    <property type="molecule type" value="Genomic_DNA"/>
</dbReference>
<evidence type="ECO:0000313" key="4">
    <source>
        <dbReference type="Proteomes" id="UP000006620"/>
    </source>
</evidence>
<dbReference type="InterPro" id="IPR019268">
    <property type="entry name" value="DUF2278"/>
</dbReference>
<dbReference type="InterPro" id="IPR001322">
    <property type="entry name" value="Lamin_tail_dom"/>
</dbReference>
<evidence type="ECO:0000259" key="2">
    <source>
        <dbReference type="PROSITE" id="PS51841"/>
    </source>
</evidence>
<dbReference type="PATRIC" id="fig|1036673.3.peg.6913"/>
<dbReference type="Proteomes" id="UP000006620">
    <property type="component" value="Chromosome"/>
</dbReference>
<proteinExistence type="predicted"/>